<evidence type="ECO:0000313" key="11">
    <source>
        <dbReference type="Proteomes" id="UP001497480"/>
    </source>
</evidence>
<evidence type="ECO:0000259" key="9">
    <source>
        <dbReference type="Pfam" id="PF14416"/>
    </source>
</evidence>
<dbReference type="PANTHER" id="PTHR32285">
    <property type="entry name" value="PROTEIN TRICHOME BIREFRINGENCE-LIKE 9-RELATED"/>
    <property type="match status" value="1"/>
</dbReference>
<feature type="chain" id="PRO_5043751919" description="Trichome birefringence-like N-terminal domain-containing protein" evidence="7">
    <location>
        <begin position="31"/>
        <end position="376"/>
    </location>
</feature>
<protein>
    <recommendedName>
        <fullName evidence="12">Trichome birefringence-like N-terminal domain-containing protein</fullName>
    </recommendedName>
</protein>
<name>A0AAV1XX11_LUPLU</name>
<accession>A0AAV1XX11</accession>
<keyword evidence="3" id="KW-0812">Transmembrane</keyword>
<evidence type="ECO:0000256" key="4">
    <source>
        <dbReference type="ARBA" id="ARBA00022968"/>
    </source>
</evidence>
<keyword evidence="6" id="KW-0472">Membrane</keyword>
<feature type="signal peptide" evidence="7">
    <location>
        <begin position="1"/>
        <end position="30"/>
    </location>
</feature>
<dbReference type="AlphaFoldDB" id="A0AAV1XX11"/>
<gene>
    <name evidence="10" type="ORF">LLUT_LOCUS27299</name>
</gene>
<feature type="domain" description="Trichome birefringence-like C-terminal" evidence="8">
    <location>
        <begin position="100"/>
        <end position="348"/>
    </location>
</feature>
<dbReference type="Proteomes" id="UP001497480">
    <property type="component" value="Unassembled WGS sequence"/>
</dbReference>
<reference evidence="10 11" key="1">
    <citation type="submission" date="2024-03" db="EMBL/GenBank/DDBJ databases">
        <authorList>
            <person name="Martinez-Hernandez J."/>
        </authorList>
    </citation>
    <scope>NUCLEOTIDE SEQUENCE [LARGE SCALE GENOMIC DNA]</scope>
</reference>
<evidence type="ECO:0000256" key="3">
    <source>
        <dbReference type="ARBA" id="ARBA00022692"/>
    </source>
</evidence>
<comment type="caution">
    <text evidence="10">The sequence shown here is derived from an EMBL/GenBank/DDBJ whole genome shotgun (WGS) entry which is preliminary data.</text>
</comment>
<dbReference type="GO" id="GO:0005794">
    <property type="term" value="C:Golgi apparatus"/>
    <property type="evidence" value="ECO:0007669"/>
    <property type="project" value="TreeGrafter"/>
</dbReference>
<dbReference type="PANTHER" id="PTHR32285:SF36">
    <property type="entry name" value="PROTEIN TRICHOME BIREFRINGENCE-LIKE 38"/>
    <property type="match status" value="1"/>
</dbReference>
<keyword evidence="4" id="KW-0735">Signal-anchor</keyword>
<evidence type="ECO:0000256" key="1">
    <source>
        <dbReference type="ARBA" id="ARBA00004167"/>
    </source>
</evidence>
<proteinExistence type="inferred from homology"/>
<feature type="domain" description="Trichome birefringence-like N-terminal" evidence="9">
    <location>
        <begin position="50"/>
        <end position="99"/>
    </location>
</feature>
<evidence type="ECO:0000256" key="2">
    <source>
        <dbReference type="ARBA" id="ARBA00007727"/>
    </source>
</evidence>
<dbReference type="Pfam" id="PF14416">
    <property type="entry name" value="PMR5N"/>
    <property type="match status" value="1"/>
</dbReference>
<dbReference type="InterPro" id="IPR029962">
    <property type="entry name" value="TBL"/>
</dbReference>
<evidence type="ECO:0000256" key="7">
    <source>
        <dbReference type="SAM" id="SignalP"/>
    </source>
</evidence>
<dbReference type="InterPro" id="IPR026057">
    <property type="entry name" value="TBL_C"/>
</dbReference>
<dbReference type="GO" id="GO:0016413">
    <property type="term" value="F:O-acetyltransferase activity"/>
    <property type="evidence" value="ECO:0007669"/>
    <property type="project" value="InterPro"/>
</dbReference>
<dbReference type="EMBL" id="CAXHTB010000019">
    <property type="protein sequence ID" value="CAL0326239.1"/>
    <property type="molecule type" value="Genomic_DNA"/>
</dbReference>
<evidence type="ECO:0000256" key="6">
    <source>
        <dbReference type="ARBA" id="ARBA00023136"/>
    </source>
</evidence>
<organism evidence="10 11">
    <name type="scientific">Lupinus luteus</name>
    <name type="common">European yellow lupine</name>
    <dbReference type="NCBI Taxonomy" id="3873"/>
    <lineage>
        <taxon>Eukaryota</taxon>
        <taxon>Viridiplantae</taxon>
        <taxon>Streptophyta</taxon>
        <taxon>Embryophyta</taxon>
        <taxon>Tracheophyta</taxon>
        <taxon>Spermatophyta</taxon>
        <taxon>Magnoliopsida</taxon>
        <taxon>eudicotyledons</taxon>
        <taxon>Gunneridae</taxon>
        <taxon>Pentapetalae</taxon>
        <taxon>rosids</taxon>
        <taxon>fabids</taxon>
        <taxon>Fabales</taxon>
        <taxon>Fabaceae</taxon>
        <taxon>Papilionoideae</taxon>
        <taxon>50 kb inversion clade</taxon>
        <taxon>genistoids sensu lato</taxon>
        <taxon>core genistoids</taxon>
        <taxon>Genisteae</taxon>
        <taxon>Lupinus</taxon>
    </lineage>
</organism>
<sequence>MGAEMRINCWIRVAILGFICLSPWLCLANAKSRGHGHGNPHPHQSGCGYIYEGSWVRDESYPLYDSSKCPHIQKEFDCLKYGRSDHEYLKYRWKPKSCDLPRFDGKRFLTKFKGKQIMFIGDSISLNQWQSLICMLHSSDPGLKILEQGRSPTTNYTFQGYDVSVIVYHSTHLVDIVNEQNGRILKLDSIQNGELWKQMDVLVFNTWLWWYRDGPKQPWDYIQTGNKIVKDMDRMEAFKIGLTTWAKWVNTEVDTQKTKVFFQGISPQHYHGSDWNKPEVRNCAQETSPISGSTYSTGWTRPSYVLQDVLKTVTKPVKLLDITTLSQLRKDAHPSSYNAFKGMDCTHWVRPKRGPVKPRWPDQAAQADCLADLLDR</sequence>
<keyword evidence="7" id="KW-0732">Signal</keyword>
<comment type="similarity">
    <text evidence="2">Belongs to the PC-esterase family. TBL subfamily.</text>
</comment>
<comment type="subcellular location">
    <subcellularLocation>
        <location evidence="1">Membrane</location>
        <topology evidence="1">Single-pass membrane protein</topology>
    </subcellularLocation>
</comment>
<evidence type="ECO:0000256" key="5">
    <source>
        <dbReference type="ARBA" id="ARBA00022989"/>
    </source>
</evidence>
<dbReference type="Pfam" id="PF13839">
    <property type="entry name" value="PC-Esterase"/>
    <property type="match status" value="1"/>
</dbReference>
<keyword evidence="5" id="KW-1133">Transmembrane helix</keyword>
<evidence type="ECO:0000313" key="10">
    <source>
        <dbReference type="EMBL" id="CAL0326239.1"/>
    </source>
</evidence>
<dbReference type="InterPro" id="IPR025846">
    <property type="entry name" value="TBL_N"/>
</dbReference>
<evidence type="ECO:0000259" key="8">
    <source>
        <dbReference type="Pfam" id="PF13839"/>
    </source>
</evidence>
<keyword evidence="11" id="KW-1185">Reference proteome</keyword>
<evidence type="ECO:0008006" key="12">
    <source>
        <dbReference type="Google" id="ProtNLM"/>
    </source>
</evidence>
<dbReference type="GO" id="GO:0016020">
    <property type="term" value="C:membrane"/>
    <property type="evidence" value="ECO:0007669"/>
    <property type="project" value="UniProtKB-SubCell"/>
</dbReference>